<dbReference type="Pfam" id="PF20259">
    <property type="entry name" value="tRNA_Me_trans_M"/>
    <property type="match status" value="1"/>
</dbReference>
<dbReference type="PANTHER" id="PTHR11933:SF5">
    <property type="entry name" value="MITOCHONDRIAL TRNA-SPECIFIC 2-THIOURIDYLASE 1"/>
    <property type="match status" value="1"/>
</dbReference>
<dbReference type="GO" id="GO:0005524">
    <property type="term" value="F:ATP binding"/>
    <property type="evidence" value="ECO:0007669"/>
    <property type="project" value="UniProtKB-KW"/>
</dbReference>
<dbReference type="EMBL" id="CP032996">
    <property type="protein sequence ID" value="QCI27177.1"/>
    <property type="molecule type" value="Genomic_DNA"/>
</dbReference>
<organism evidence="13 14">
    <name type="scientific">Buchnera aphidicola</name>
    <name type="common">Therioaphis trifolii</name>
    <dbReference type="NCBI Taxonomy" id="1241884"/>
    <lineage>
        <taxon>Bacteria</taxon>
        <taxon>Pseudomonadati</taxon>
        <taxon>Pseudomonadota</taxon>
        <taxon>Gammaproteobacteria</taxon>
        <taxon>Enterobacterales</taxon>
        <taxon>Erwiniaceae</taxon>
        <taxon>Buchnera</taxon>
    </lineage>
</organism>
<evidence type="ECO:0000259" key="12">
    <source>
        <dbReference type="Pfam" id="PF20259"/>
    </source>
</evidence>
<dbReference type="EC" id="2.8.1.13" evidence="10"/>
<evidence type="ECO:0000256" key="4">
    <source>
        <dbReference type="ARBA" id="ARBA00022694"/>
    </source>
</evidence>
<dbReference type="FunFam" id="2.30.30.280:FF:000001">
    <property type="entry name" value="tRNA-specific 2-thiouridylase MnmA"/>
    <property type="match status" value="1"/>
</dbReference>
<dbReference type="Pfam" id="PF03054">
    <property type="entry name" value="tRNA_Me_trans"/>
    <property type="match status" value="1"/>
</dbReference>
<feature type="binding site" evidence="10">
    <location>
        <position position="38"/>
    </location>
    <ligand>
        <name>ATP</name>
        <dbReference type="ChEBI" id="CHEBI:30616"/>
    </ligand>
</feature>
<feature type="binding site" evidence="10">
    <location>
        <position position="128"/>
    </location>
    <ligand>
        <name>ATP</name>
        <dbReference type="ChEBI" id="CHEBI:30616"/>
    </ligand>
</feature>
<evidence type="ECO:0000256" key="9">
    <source>
        <dbReference type="ARBA" id="ARBA00051542"/>
    </source>
</evidence>
<evidence type="ECO:0000256" key="1">
    <source>
        <dbReference type="ARBA" id="ARBA00022490"/>
    </source>
</evidence>
<evidence type="ECO:0000256" key="7">
    <source>
        <dbReference type="ARBA" id="ARBA00022884"/>
    </source>
</evidence>
<evidence type="ECO:0000313" key="14">
    <source>
        <dbReference type="Proteomes" id="UP000298603"/>
    </source>
</evidence>
<evidence type="ECO:0000313" key="13">
    <source>
        <dbReference type="EMBL" id="QCI27177.1"/>
    </source>
</evidence>
<evidence type="ECO:0000256" key="2">
    <source>
        <dbReference type="ARBA" id="ARBA00022555"/>
    </source>
</evidence>
<feature type="active site" description="Cysteine persulfide intermediate" evidence="10">
    <location>
        <position position="200"/>
    </location>
</feature>
<feature type="domain" description="tRNA-specific 2-thiouridylase MnmA-like C-terminal" evidence="11">
    <location>
        <begin position="286"/>
        <end position="361"/>
    </location>
</feature>
<comment type="function">
    <text evidence="10">Catalyzes the 2-thiolation of uridine at the wobble position (U34) of tRNA(Lys), tRNA(Glu) and tRNA(Gln), leading to the formation of s(2)U34, the first step of tRNA-mnm(5)s(2)U34 synthesis. Sulfur is provided by IscS, via a sulfur-relay system. Binds ATP and its substrate tRNAs.</text>
</comment>
<dbReference type="Pfam" id="PF20258">
    <property type="entry name" value="tRNA_Me_trans_C"/>
    <property type="match status" value="1"/>
</dbReference>
<keyword evidence="8 10" id="KW-1015">Disulfide bond</keyword>
<feature type="region of interest" description="Interaction with target base in tRNA" evidence="10">
    <location>
        <begin position="98"/>
        <end position="100"/>
    </location>
</feature>
<comment type="catalytic activity">
    <reaction evidence="9 10">
        <text>S-sulfanyl-L-cysteinyl-[protein] + uridine(34) in tRNA + AH2 + ATP = 2-thiouridine(34) in tRNA + L-cysteinyl-[protein] + A + AMP + diphosphate + H(+)</text>
        <dbReference type="Rhea" id="RHEA:47032"/>
        <dbReference type="Rhea" id="RHEA-COMP:10131"/>
        <dbReference type="Rhea" id="RHEA-COMP:11726"/>
        <dbReference type="Rhea" id="RHEA-COMP:11727"/>
        <dbReference type="Rhea" id="RHEA-COMP:11728"/>
        <dbReference type="ChEBI" id="CHEBI:13193"/>
        <dbReference type="ChEBI" id="CHEBI:15378"/>
        <dbReference type="ChEBI" id="CHEBI:17499"/>
        <dbReference type="ChEBI" id="CHEBI:29950"/>
        <dbReference type="ChEBI" id="CHEBI:30616"/>
        <dbReference type="ChEBI" id="CHEBI:33019"/>
        <dbReference type="ChEBI" id="CHEBI:61963"/>
        <dbReference type="ChEBI" id="CHEBI:65315"/>
        <dbReference type="ChEBI" id="CHEBI:87170"/>
        <dbReference type="ChEBI" id="CHEBI:456215"/>
        <dbReference type="EC" id="2.8.1.13"/>
    </reaction>
</comment>
<evidence type="ECO:0000256" key="8">
    <source>
        <dbReference type="ARBA" id="ARBA00023157"/>
    </source>
</evidence>
<feature type="disulfide bond" description="Alternate" evidence="10">
    <location>
        <begin position="103"/>
        <end position="200"/>
    </location>
</feature>
<dbReference type="CDD" id="cd01998">
    <property type="entry name" value="MnmA_TRMU-like"/>
    <property type="match status" value="1"/>
</dbReference>
<comment type="similarity">
    <text evidence="10">Belongs to the MnmA/TRMU family.</text>
</comment>
<keyword evidence="4 10" id="KW-0819">tRNA processing</keyword>
<dbReference type="GO" id="GO:0103016">
    <property type="term" value="F:tRNA-uridine 2-sulfurtransferase activity"/>
    <property type="evidence" value="ECO:0007669"/>
    <property type="project" value="UniProtKB-EC"/>
</dbReference>
<protein>
    <recommendedName>
        <fullName evidence="10">tRNA-specific 2-thiouridylase MnmA</fullName>
        <ecNumber evidence="10">2.8.1.13</ecNumber>
    </recommendedName>
</protein>
<evidence type="ECO:0000256" key="6">
    <source>
        <dbReference type="ARBA" id="ARBA00022840"/>
    </source>
</evidence>
<dbReference type="PANTHER" id="PTHR11933">
    <property type="entry name" value="TRNA 5-METHYLAMINOMETHYL-2-THIOURIDYLATE -METHYLTRANSFERASE"/>
    <property type="match status" value="1"/>
</dbReference>
<dbReference type="NCBIfam" id="TIGR00420">
    <property type="entry name" value="trmU"/>
    <property type="match status" value="1"/>
</dbReference>
<feature type="binding site" evidence="10">
    <location>
        <begin position="12"/>
        <end position="19"/>
    </location>
    <ligand>
        <name>ATP</name>
        <dbReference type="ChEBI" id="CHEBI:30616"/>
    </ligand>
</feature>
<feature type="domain" description="tRNA-specific 2-thiouridylase MnmA-like central" evidence="12">
    <location>
        <begin position="209"/>
        <end position="276"/>
    </location>
</feature>
<feature type="site" description="Interaction with tRNA" evidence="10">
    <location>
        <position position="345"/>
    </location>
</feature>
<keyword evidence="3 10" id="KW-0808">Transferase</keyword>
<keyword evidence="14" id="KW-1185">Reference proteome</keyword>
<reference evidence="13 14" key="1">
    <citation type="submission" date="2018-10" db="EMBL/GenBank/DDBJ databases">
        <title>Comparative functional genomics of the obligate endosymbiont Buchnera aphidicola.</title>
        <authorList>
            <person name="Chong R.A."/>
        </authorList>
    </citation>
    <scope>NUCLEOTIDE SEQUENCE [LARGE SCALE GENOMIC DNA]</scope>
    <source>
        <strain evidence="13 14">Tma</strain>
    </source>
</reference>
<dbReference type="InterPro" id="IPR046884">
    <property type="entry name" value="MnmA-like_central"/>
</dbReference>
<dbReference type="GO" id="GO:0000049">
    <property type="term" value="F:tRNA binding"/>
    <property type="evidence" value="ECO:0007669"/>
    <property type="project" value="UniProtKB-KW"/>
</dbReference>
<dbReference type="AlphaFoldDB" id="A0A4D6YB71"/>
<dbReference type="Proteomes" id="UP000298603">
    <property type="component" value="Chromosome"/>
</dbReference>
<dbReference type="HAMAP" id="MF_00144">
    <property type="entry name" value="tRNA_thiouridyl_MnmA"/>
    <property type="match status" value="1"/>
</dbReference>
<gene>
    <name evidence="10 13" type="primary">mnmA</name>
    <name evidence="13" type="ORF">D9V81_00920</name>
</gene>
<dbReference type="SUPFAM" id="SSF52402">
    <property type="entry name" value="Adenine nucleotide alpha hydrolases-like"/>
    <property type="match status" value="1"/>
</dbReference>
<dbReference type="Gene3D" id="3.40.50.620">
    <property type="entry name" value="HUPs"/>
    <property type="match status" value="1"/>
</dbReference>
<dbReference type="Gene3D" id="2.40.30.10">
    <property type="entry name" value="Translation factors"/>
    <property type="match status" value="1"/>
</dbReference>
<dbReference type="FunFam" id="3.40.50.620:FF:000115">
    <property type="entry name" value="tRNA-specific 2-thiouridylase MnmA"/>
    <property type="match status" value="1"/>
</dbReference>
<keyword evidence="2 10" id="KW-0820">tRNA-binding</keyword>
<dbReference type="NCBIfam" id="NF001138">
    <property type="entry name" value="PRK00143.1"/>
    <property type="match status" value="1"/>
</dbReference>
<dbReference type="Gene3D" id="2.30.30.280">
    <property type="entry name" value="Adenine nucleotide alpha hydrolases-like domains"/>
    <property type="match status" value="1"/>
</dbReference>
<sequence>MKIKKNKKIIIAMSGGVDSSVSAYLLLQQGYIVEGIFMKNWEEDDNLNYCASSKDLNDVRKICKKIGIYLHEINFSTEYWNHVFKDFLFQHKKGNTPNPDILCNKKIKFGVLFNFVIYTLKADYIATGHYAQIKYLNGTPMLLRSKDTNKDQSYFLYTINSNKLKKILFPIGHLKKKTVRKIAKSIKLHNSEKKDSIGICFIGPCKMSTFLSRFIYSRSGNIVTEYGYIIGIHNGLINYTIGQRKGIGIGGKYDKINKPWYVMKKNLMKNSLTVVQGYKNNKLFYKELIAINVNWISKINISNNFFCTVKTRYRQKDISCNISVINLYSVKVFFKKPVFAVTPGQSVVFYSEEICLGGGIINKAILCN</sequence>
<dbReference type="FunFam" id="2.40.30.10:FF:000023">
    <property type="entry name" value="tRNA-specific 2-thiouridylase MnmA"/>
    <property type="match status" value="1"/>
</dbReference>
<keyword evidence="5 10" id="KW-0547">Nucleotide-binding</keyword>
<feature type="active site" description="Nucleophile" evidence="10">
    <location>
        <position position="103"/>
    </location>
</feature>
<dbReference type="InterPro" id="IPR023382">
    <property type="entry name" value="MnmA-like_central_sf"/>
</dbReference>
<accession>A0A4D6YB71</accession>
<dbReference type="OrthoDB" id="9800696at2"/>
<name>A0A4D6YB71_9GAMM</name>
<comment type="subunit">
    <text evidence="10">Interacts with TusE.</text>
</comment>
<evidence type="ECO:0000256" key="5">
    <source>
        <dbReference type="ARBA" id="ARBA00022741"/>
    </source>
</evidence>
<dbReference type="InterPro" id="IPR014729">
    <property type="entry name" value="Rossmann-like_a/b/a_fold"/>
</dbReference>
<dbReference type="InterPro" id="IPR004506">
    <property type="entry name" value="MnmA-like"/>
</dbReference>
<keyword evidence="6 10" id="KW-0067">ATP-binding</keyword>
<evidence type="ECO:0000256" key="10">
    <source>
        <dbReference type="HAMAP-Rule" id="MF_00144"/>
    </source>
</evidence>
<evidence type="ECO:0000256" key="3">
    <source>
        <dbReference type="ARBA" id="ARBA00022679"/>
    </source>
</evidence>
<feature type="region of interest" description="Interaction with tRNA" evidence="10">
    <location>
        <begin position="150"/>
        <end position="152"/>
    </location>
</feature>
<comment type="subcellular location">
    <subcellularLocation>
        <location evidence="10">Cytoplasm</location>
    </subcellularLocation>
</comment>
<dbReference type="InterPro" id="IPR046885">
    <property type="entry name" value="MnmA-like_C"/>
</dbReference>
<evidence type="ECO:0000259" key="11">
    <source>
        <dbReference type="Pfam" id="PF20258"/>
    </source>
</evidence>
<dbReference type="GO" id="GO:0002143">
    <property type="term" value="P:tRNA wobble position uridine thiolation"/>
    <property type="evidence" value="ECO:0007669"/>
    <property type="project" value="TreeGrafter"/>
</dbReference>
<feature type="site" description="Interaction with tRNA" evidence="10">
    <location>
        <position position="129"/>
    </location>
</feature>
<dbReference type="GO" id="GO:0005737">
    <property type="term" value="C:cytoplasm"/>
    <property type="evidence" value="ECO:0007669"/>
    <property type="project" value="UniProtKB-SubCell"/>
</dbReference>
<dbReference type="RefSeq" id="WP_158349442.1">
    <property type="nucleotide sequence ID" value="NZ_CP032996.1"/>
</dbReference>
<proteinExistence type="inferred from homology"/>
<keyword evidence="7 10" id="KW-0694">RNA-binding</keyword>
<feature type="region of interest" description="Interaction with tRNA" evidence="10">
    <location>
        <begin position="312"/>
        <end position="313"/>
    </location>
</feature>
<keyword evidence="1 10" id="KW-0963">Cytoplasm</keyword>